<accession>A0A1J8QYU5</accession>
<dbReference type="OrthoDB" id="2644397at2759"/>
<name>A0A1J8QYU5_9AGAM</name>
<evidence type="ECO:0000256" key="1">
    <source>
        <dbReference type="SAM" id="Phobius"/>
    </source>
</evidence>
<keyword evidence="1" id="KW-0472">Membrane</keyword>
<dbReference type="Proteomes" id="UP000183567">
    <property type="component" value="Unassembled WGS sequence"/>
</dbReference>
<evidence type="ECO:0008006" key="4">
    <source>
        <dbReference type="Google" id="ProtNLM"/>
    </source>
</evidence>
<feature type="transmembrane region" description="Helical" evidence="1">
    <location>
        <begin position="177"/>
        <end position="196"/>
    </location>
</feature>
<dbReference type="AlphaFoldDB" id="A0A1J8QYU5"/>
<feature type="transmembrane region" description="Helical" evidence="1">
    <location>
        <begin position="111"/>
        <end position="132"/>
    </location>
</feature>
<dbReference type="STRING" id="180088.A0A1J8QYU5"/>
<comment type="caution">
    <text evidence="2">The sequence shown here is derived from an EMBL/GenBank/DDBJ whole genome shotgun (WGS) entry which is preliminary data.</text>
</comment>
<reference evidence="2 3" key="1">
    <citation type="submission" date="2016-03" db="EMBL/GenBank/DDBJ databases">
        <title>Comparative genomics of the ectomycorrhizal sister species Rhizopogon vinicolor and Rhizopogon vesiculosus (Basidiomycota: Boletales) reveals a divergence of the mating type B locus.</title>
        <authorList>
            <person name="Mujic A.B."/>
            <person name="Kuo A."/>
            <person name="Tritt A."/>
            <person name="Lipzen A."/>
            <person name="Chen C."/>
            <person name="Johnson J."/>
            <person name="Sharma A."/>
            <person name="Barry K."/>
            <person name="Grigoriev I.V."/>
            <person name="Spatafora J.W."/>
        </authorList>
    </citation>
    <scope>NUCLEOTIDE SEQUENCE [LARGE SCALE GENOMIC DNA]</scope>
    <source>
        <strain evidence="2 3">AM-OR11-056</strain>
    </source>
</reference>
<proteinExistence type="predicted"/>
<feature type="transmembrane region" description="Helical" evidence="1">
    <location>
        <begin position="67"/>
        <end position="91"/>
    </location>
</feature>
<keyword evidence="1" id="KW-1133">Transmembrane helix</keyword>
<keyword evidence="3" id="KW-1185">Reference proteome</keyword>
<gene>
    <name evidence="2" type="ORF">AZE42_02668</name>
</gene>
<evidence type="ECO:0000313" key="3">
    <source>
        <dbReference type="Proteomes" id="UP000183567"/>
    </source>
</evidence>
<sequence>MPSSLLPNFSAKPQQRDVVLSLHPLRTTHMSSAQLEQVQASTGSLDHQSTSLSVTKQQQQESARQSVLTILSTLLHTLLVLFHLVLLALSISGVEHRLVVLITYGNEIWETILSASSQAFYAFYCTILVYLMQRLTLLKNLTRRQTLTALHDTVNAWSGLGSALECLWLQTVITASWWWIVSITVYLTCIFTLHVVSSSIIQLQTFNATVDASATMFSHWPSPDIDMMGIQWQTISALIPTLDRLANPHNMGLDGATLYDVIQPNNISGHAIINATTFRADCGLVLNSMLNFSPEFNASNFGYYTLNPPISSSNHTKKLRDRLVAPFPDQVVINSVMSSFFPGPTVAFIVSTAVDSSKLVKTETVQHVYWEYPPMSVISSHQPPLIFQMYEVHVVACTIDVEPHIATVDMPSNQLLDLFPPLRPGVNKEWDAWSTPKYEPKWDVWSSSIHHDKWLVSPFAHGAQHPIDWCMNQDEASCYELSLLEIFFMQQIGIEIDFPELGRWSTLGLARAPPLPWEVLCSRDQFESALSRAYAAVLWTAGQFGASGGGFDRTVDTTTISQQLLQWHLGINLWPLAIALTCSLVMLVLSMRMTDGVHRHSTAMPIDSAGVLQIMWLTSRLRVLSDLMSNVEDPKEDILRAAGMVEVDLLQELKLNDVQVDAC</sequence>
<dbReference type="EMBL" id="LVVM01003549">
    <property type="protein sequence ID" value="OJA14650.1"/>
    <property type="molecule type" value="Genomic_DNA"/>
</dbReference>
<keyword evidence="1" id="KW-0812">Transmembrane</keyword>
<evidence type="ECO:0000313" key="2">
    <source>
        <dbReference type="EMBL" id="OJA14650.1"/>
    </source>
</evidence>
<organism evidence="2 3">
    <name type="scientific">Rhizopogon vesiculosus</name>
    <dbReference type="NCBI Taxonomy" id="180088"/>
    <lineage>
        <taxon>Eukaryota</taxon>
        <taxon>Fungi</taxon>
        <taxon>Dikarya</taxon>
        <taxon>Basidiomycota</taxon>
        <taxon>Agaricomycotina</taxon>
        <taxon>Agaricomycetes</taxon>
        <taxon>Agaricomycetidae</taxon>
        <taxon>Boletales</taxon>
        <taxon>Suillineae</taxon>
        <taxon>Rhizopogonaceae</taxon>
        <taxon>Rhizopogon</taxon>
    </lineage>
</organism>
<protein>
    <recommendedName>
        <fullName evidence="4">Transmembrane protein</fullName>
    </recommendedName>
</protein>
<feature type="transmembrane region" description="Helical" evidence="1">
    <location>
        <begin position="571"/>
        <end position="589"/>
    </location>
</feature>